<evidence type="ECO:0000313" key="3">
    <source>
        <dbReference type="Proteomes" id="UP001152798"/>
    </source>
</evidence>
<evidence type="ECO:0000256" key="1">
    <source>
        <dbReference type="SAM" id="SignalP"/>
    </source>
</evidence>
<gene>
    <name evidence="2" type="ORF">NEZAVI_LOCUS13605</name>
</gene>
<keyword evidence="1" id="KW-0732">Signal</keyword>
<organism evidence="2 3">
    <name type="scientific">Nezara viridula</name>
    <name type="common">Southern green stink bug</name>
    <name type="synonym">Cimex viridulus</name>
    <dbReference type="NCBI Taxonomy" id="85310"/>
    <lineage>
        <taxon>Eukaryota</taxon>
        <taxon>Metazoa</taxon>
        <taxon>Ecdysozoa</taxon>
        <taxon>Arthropoda</taxon>
        <taxon>Hexapoda</taxon>
        <taxon>Insecta</taxon>
        <taxon>Pterygota</taxon>
        <taxon>Neoptera</taxon>
        <taxon>Paraneoptera</taxon>
        <taxon>Hemiptera</taxon>
        <taxon>Heteroptera</taxon>
        <taxon>Panheteroptera</taxon>
        <taxon>Pentatomomorpha</taxon>
        <taxon>Pentatomoidea</taxon>
        <taxon>Pentatomidae</taxon>
        <taxon>Pentatominae</taxon>
        <taxon>Nezara</taxon>
    </lineage>
</organism>
<proteinExistence type="predicted"/>
<name>A0A9P0HNR2_NEZVI</name>
<evidence type="ECO:0008006" key="4">
    <source>
        <dbReference type="Google" id="ProtNLM"/>
    </source>
</evidence>
<keyword evidence="3" id="KW-1185">Reference proteome</keyword>
<reference evidence="2" key="1">
    <citation type="submission" date="2022-01" db="EMBL/GenBank/DDBJ databases">
        <authorList>
            <person name="King R."/>
        </authorList>
    </citation>
    <scope>NUCLEOTIDE SEQUENCE</scope>
</reference>
<feature type="signal peptide" evidence="1">
    <location>
        <begin position="1"/>
        <end position="18"/>
    </location>
</feature>
<dbReference type="EMBL" id="OV725082">
    <property type="protein sequence ID" value="CAH1405378.1"/>
    <property type="molecule type" value="Genomic_DNA"/>
</dbReference>
<feature type="chain" id="PRO_5040148814" description="Neuropeptide" evidence="1">
    <location>
        <begin position="19"/>
        <end position="82"/>
    </location>
</feature>
<protein>
    <recommendedName>
        <fullName evidence="4">Neuropeptide</fullName>
    </recommendedName>
</protein>
<dbReference type="Proteomes" id="UP001152798">
    <property type="component" value="Chromosome 6"/>
</dbReference>
<accession>A0A9P0HNR2</accession>
<dbReference type="AlphaFoldDB" id="A0A9P0HNR2"/>
<evidence type="ECO:0000313" key="2">
    <source>
        <dbReference type="EMBL" id="CAH1405378.1"/>
    </source>
</evidence>
<sequence length="82" mass="9257">MNVATALPFLLLVASSNAFFAENGHTFYDRYMIIGYGKIPVGATRCNERQCCPPFYHCCLLYGAWVNCCIYNSDKSTPPFRC</sequence>